<evidence type="ECO:0000256" key="8">
    <source>
        <dbReference type="ARBA" id="ARBA00022989"/>
    </source>
</evidence>
<dbReference type="Pfam" id="PF02163">
    <property type="entry name" value="Peptidase_M50"/>
    <property type="match status" value="1"/>
</dbReference>
<dbReference type="GO" id="GO:0046872">
    <property type="term" value="F:metal ion binding"/>
    <property type="evidence" value="ECO:0007669"/>
    <property type="project" value="UniProtKB-KW"/>
</dbReference>
<keyword evidence="9 11" id="KW-0482">Metalloprotease</keyword>
<dbReference type="OrthoDB" id="9782003at2"/>
<feature type="transmembrane region" description="Helical" evidence="11">
    <location>
        <begin position="274"/>
        <end position="293"/>
    </location>
</feature>
<dbReference type="PROSITE" id="PS50106">
    <property type="entry name" value="PDZ"/>
    <property type="match status" value="1"/>
</dbReference>
<dbReference type="PANTHER" id="PTHR42837">
    <property type="entry name" value="REGULATOR OF SIGMA-E PROTEASE RSEP"/>
    <property type="match status" value="1"/>
</dbReference>
<keyword evidence="10 11" id="KW-0472">Membrane</keyword>
<feature type="domain" description="PDZ" evidence="12">
    <location>
        <begin position="120"/>
        <end position="159"/>
    </location>
</feature>
<keyword evidence="4 13" id="KW-0645">Protease</keyword>
<dbReference type="EMBL" id="WNKU01000001">
    <property type="protein sequence ID" value="MTV47834.1"/>
    <property type="molecule type" value="Genomic_DNA"/>
</dbReference>
<dbReference type="GO" id="GO:0016020">
    <property type="term" value="C:membrane"/>
    <property type="evidence" value="ECO:0007669"/>
    <property type="project" value="UniProtKB-SubCell"/>
</dbReference>
<evidence type="ECO:0000256" key="4">
    <source>
        <dbReference type="ARBA" id="ARBA00022670"/>
    </source>
</evidence>
<evidence type="ECO:0000313" key="14">
    <source>
        <dbReference type="Proteomes" id="UP000430670"/>
    </source>
</evidence>
<keyword evidence="6 11" id="KW-0378">Hydrolase</keyword>
<dbReference type="Proteomes" id="UP000430670">
    <property type="component" value="Unassembled WGS sequence"/>
</dbReference>
<feature type="transmembrane region" description="Helical" evidence="11">
    <location>
        <begin position="321"/>
        <end position="340"/>
    </location>
</feature>
<dbReference type="Gene3D" id="2.30.42.10">
    <property type="match status" value="1"/>
</dbReference>
<feature type="transmembrane region" description="Helical" evidence="11">
    <location>
        <begin position="95"/>
        <end position="117"/>
    </location>
</feature>
<proteinExistence type="inferred from homology"/>
<evidence type="ECO:0000256" key="6">
    <source>
        <dbReference type="ARBA" id="ARBA00022801"/>
    </source>
</evidence>
<comment type="cofactor">
    <cofactor evidence="1 11">
        <name>Zn(2+)</name>
        <dbReference type="ChEBI" id="CHEBI:29105"/>
    </cofactor>
</comment>
<evidence type="ECO:0000256" key="11">
    <source>
        <dbReference type="RuleBase" id="RU362031"/>
    </source>
</evidence>
<dbReference type="EC" id="3.4.24.-" evidence="11"/>
<sequence>MLTFLASVFVFGLMIFFHELGHFAVAKFTGVRVLEFSLGMGPKLAGIRSGPTLYALRLLPIGGFVRMAGMDPEENAVAIGYDPGNFNNKTVLQRAAVIFAGSFMNFILAFLLFLYIYMIIGVPTYSNVIGNVLAGKPAQMAGIQPGDRVLAVNDQPVKNWPEMISQIHPNANQPLNLRIERQGETQEVTVTPALDPERNVGQLGITVDDKSMIYEKKGLFESLKLGTANTFAITGLILQSIIQMITGAAPPEVGGPVMIVNEIGKAAQVGLNSLLMLAAVLSINLGIINLFPIPALDGSRLVFLGLEALRGRPLDPSKESMIHLVGFALLLGLMLIVAYLDVLKLMGGGD</sequence>
<dbReference type="InterPro" id="IPR036034">
    <property type="entry name" value="PDZ_sf"/>
</dbReference>
<dbReference type="NCBIfam" id="TIGR00054">
    <property type="entry name" value="RIP metalloprotease RseP"/>
    <property type="match status" value="1"/>
</dbReference>
<dbReference type="GO" id="GO:0004222">
    <property type="term" value="F:metalloendopeptidase activity"/>
    <property type="evidence" value="ECO:0007669"/>
    <property type="project" value="InterPro"/>
</dbReference>
<evidence type="ECO:0000256" key="1">
    <source>
        <dbReference type="ARBA" id="ARBA00001947"/>
    </source>
</evidence>
<keyword evidence="11" id="KW-0479">Metal-binding</keyword>
<dbReference type="PANTHER" id="PTHR42837:SF2">
    <property type="entry name" value="MEMBRANE METALLOPROTEASE ARASP2, CHLOROPLASTIC-RELATED"/>
    <property type="match status" value="1"/>
</dbReference>
<evidence type="ECO:0000256" key="7">
    <source>
        <dbReference type="ARBA" id="ARBA00022833"/>
    </source>
</evidence>
<comment type="similarity">
    <text evidence="3 11">Belongs to the peptidase M50B family.</text>
</comment>
<keyword evidence="7 11" id="KW-0862">Zinc</keyword>
<comment type="caution">
    <text evidence="13">The sequence shown here is derived from an EMBL/GenBank/DDBJ whole genome shotgun (WGS) entry which is preliminary data.</text>
</comment>
<evidence type="ECO:0000256" key="5">
    <source>
        <dbReference type="ARBA" id="ARBA00022692"/>
    </source>
</evidence>
<evidence type="ECO:0000256" key="9">
    <source>
        <dbReference type="ARBA" id="ARBA00023049"/>
    </source>
</evidence>
<dbReference type="Pfam" id="PF17820">
    <property type="entry name" value="PDZ_6"/>
    <property type="match status" value="1"/>
</dbReference>
<dbReference type="SUPFAM" id="SSF50156">
    <property type="entry name" value="PDZ domain-like"/>
    <property type="match status" value="1"/>
</dbReference>
<dbReference type="InterPro" id="IPR041489">
    <property type="entry name" value="PDZ_6"/>
</dbReference>
<keyword evidence="8 11" id="KW-1133">Transmembrane helix</keyword>
<evidence type="ECO:0000259" key="12">
    <source>
        <dbReference type="PROSITE" id="PS50106"/>
    </source>
</evidence>
<dbReference type="InterPro" id="IPR008915">
    <property type="entry name" value="Peptidase_M50"/>
</dbReference>
<dbReference type="AlphaFoldDB" id="A0A6I3SG62"/>
<keyword evidence="5 11" id="KW-0812">Transmembrane</keyword>
<organism evidence="13 14">
    <name type="scientific">Heliobacterium mobile</name>
    <name type="common">Heliobacillus mobilis</name>
    <dbReference type="NCBI Taxonomy" id="28064"/>
    <lineage>
        <taxon>Bacteria</taxon>
        <taxon>Bacillati</taxon>
        <taxon>Bacillota</taxon>
        <taxon>Clostridia</taxon>
        <taxon>Eubacteriales</taxon>
        <taxon>Heliobacteriaceae</taxon>
        <taxon>Heliobacterium</taxon>
    </lineage>
</organism>
<evidence type="ECO:0000256" key="3">
    <source>
        <dbReference type="ARBA" id="ARBA00007931"/>
    </source>
</evidence>
<dbReference type="InterPro" id="IPR004387">
    <property type="entry name" value="Pept_M50_Zn"/>
</dbReference>
<dbReference type="CDD" id="cd06163">
    <property type="entry name" value="S2P-M50_PDZ_RseP-like"/>
    <property type="match status" value="1"/>
</dbReference>
<keyword evidence="14" id="KW-1185">Reference proteome</keyword>
<reference evidence="13 14" key="1">
    <citation type="submission" date="2019-11" db="EMBL/GenBank/DDBJ databases">
        <title>Whole-genome sequence of a the green, strictly anaerobic photosynthetic bacterium Heliobacillus mobilis DSM 6151.</title>
        <authorList>
            <person name="Kyndt J.A."/>
            <person name="Meyer T.E."/>
        </authorList>
    </citation>
    <scope>NUCLEOTIDE SEQUENCE [LARGE SCALE GENOMIC DNA]</scope>
    <source>
        <strain evidence="13 14">DSM 6151</strain>
    </source>
</reference>
<dbReference type="GO" id="GO:0006508">
    <property type="term" value="P:proteolysis"/>
    <property type="evidence" value="ECO:0007669"/>
    <property type="project" value="UniProtKB-KW"/>
</dbReference>
<accession>A0A6I3SG62</accession>
<evidence type="ECO:0000256" key="2">
    <source>
        <dbReference type="ARBA" id="ARBA00004141"/>
    </source>
</evidence>
<protein>
    <recommendedName>
        <fullName evidence="11">Zinc metalloprotease</fullName>
        <ecNumber evidence="11">3.4.24.-</ecNumber>
    </recommendedName>
</protein>
<dbReference type="CDD" id="cd23081">
    <property type="entry name" value="cpPDZ_EcRseP-like"/>
    <property type="match status" value="1"/>
</dbReference>
<dbReference type="InterPro" id="IPR001478">
    <property type="entry name" value="PDZ"/>
</dbReference>
<name>A0A6I3SG62_HELMO</name>
<gene>
    <name evidence="13" type="primary">rseP</name>
    <name evidence="13" type="ORF">GJ688_02395</name>
</gene>
<dbReference type="RefSeq" id="WP_155474894.1">
    <property type="nucleotide sequence ID" value="NZ_WNKU01000001.1"/>
</dbReference>
<dbReference type="SMART" id="SM00228">
    <property type="entry name" value="PDZ"/>
    <property type="match status" value="1"/>
</dbReference>
<evidence type="ECO:0000313" key="13">
    <source>
        <dbReference type="EMBL" id="MTV47834.1"/>
    </source>
</evidence>
<evidence type="ECO:0000256" key="10">
    <source>
        <dbReference type="ARBA" id="ARBA00023136"/>
    </source>
</evidence>
<comment type="subcellular location">
    <subcellularLocation>
        <location evidence="2">Membrane</location>
        <topology evidence="2">Multi-pass membrane protein</topology>
    </subcellularLocation>
</comment>